<dbReference type="AlphaFoldDB" id="A0A1H6ZIE4"/>
<dbReference type="InterPro" id="IPR000182">
    <property type="entry name" value="GNAT_dom"/>
</dbReference>
<dbReference type="OrthoDB" id="2636883at2"/>
<keyword evidence="2" id="KW-0808">Transferase</keyword>
<reference evidence="3" key="1">
    <citation type="submission" date="2016-10" db="EMBL/GenBank/DDBJ databases">
        <authorList>
            <person name="Varghese N."/>
            <person name="Submissions S."/>
        </authorList>
    </citation>
    <scope>NUCLEOTIDE SEQUENCE [LARGE SCALE GENOMIC DNA]</scope>
    <source>
        <strain evidence="3">CGMCC 1.10218</strain>
    </source>
</reference>
<dbReference type="PANTHER" id="PTHR43792">
    <property type="entry name" value="GNAT FAMILY, PUTATIVE (AFU_ORTHOLOGUE AFUA_3G00765)-RELATED-RELATED"/>
    <property type="match status" value="1"/>
</dbReference>
<feature type="domain" description="N-acetyltransferase" evidence="1">
    <location>
        <begin position="13"/>
        <end position="171"/>
    </location>
</feature>
<keyword evidence="3" id="KW-1185">Reference proteome</keyword>
<dbReference type="Gene3D" id="3.40.630.30">
    <property type="match status" value="1"/>
</dbReference>
<dbReference type="CDD" id="cd04301">
    <property type="entry name" value="NAT_SF"/>
    <property type="match status" value="1"/>
</dbReference>
<dbReference type="STRING" id="856736.SAMN04488058_11014"/>
<proteinExistence type="predicted"/>
<protein>
    <submittedName>
        <fullName evidence="2">Protein N-acetyltransferase, RimJ/RimL family</fullName>
    </submittedName>
</protein>
<dbReference type="RefSeq" id="WP_092264729.1">
    <property type="nucleotide sequence ID" value="NZ_FNZA01000010.1"/>
</dbReference>
<gene>
    <name evidence="2" type="ORF">SAMN04488058_11014</name>
</gene>
<evidence type="ECO:0000313" key="3">
    <source>
        <dbReference type="Proteomes" id="UP000199223"/>
    </source>
</evidence>
<dbReference type="SUPFAM" id="SSF55729">
    <property type="entry name" value="Acyl-CoA N-acyltransferases (Nat)"/>
    <property type="match status" value="1"/>
</dbReference>
<dbReference type="EMBL" id="FNZA01000010">
    <property type="protein sequence ID" value="SEJ53161.1"/>
    <property type="molecule type" value="Genomic_DNA"/>
</dbReference>
<dbReference type="InterPro" id="IPR051531">
    <property type="entry name" value="N-acetyltransferase"/>
</dbReference>
<evidence type="ECO:0000313" key="2">
    <source>
        <dbReference type="EMBL" id="SEJ53161.1"/>
    </source>
</evidence>
<dbReference type="PROSITE" id="PS51186">
    <property type="entry name" value="GNAT"/>
    <property type="match status" value="1"/>
</dbReference>
<sequence length="171" mass="18321">MESVHPAKGPESVALRPLAVEDAEAMTAVLADPSLYNFTGGAPPTSDELARRYRAQTRGHSADGTEAWINLIVTRGGSPEPIGYVQATLPVGGDGAEIAWVIGRPWQGRGYAHRAVTLLLEDLTRRGVRHVTAHIHPHNQASNRLAARLGLKATETVVDGEIRWTGEVPAP</sequence>
<dbReference type="InterPro" id="IPR016181">
    <property type="entry name" value="Acyl_CoA_acyltransferase"/>
</dbReference>
<evidence type="ECO:0000259" key="1">
    <source>
        <dbReference type="PROSITE" id="PS51186"/>
    </source>
</evidence>
<name>A0A1H6ZIE4_9DEIO</name>
<accession>A0A1H6ZIE4</accession>
<organism evidence="2 3">
    <name type="scientific">Deinococcus reticulitermitis</name>
    <dbReference type="NCBI Taxonomy" id="856736"/>
    <lineage>
        <taxon>Bacteria</taxon>
        <taxon>Thermotogati</taxon>
        <taxon>Deinococcota</taxon>
        <taxon>Deinococci</taxon>
        <taxon>Deinococcales</taxon>
        <taxon>Deinococcaceae</taxon>
        <taxon>Deinococcus</taxon>
    </lineage>
</organism>
<dbReference type="Pfam" id="PF13302">
    <property type="entry name" value="Acetyltransf_3"/>
    <property type="match status" value="1"/>
</dbReference>
<dbReference type="Proteomes" id="UP000199223">
    <property type="component" value="Unassembled WGS sequence"/>
</dbReference>
<dbReference type="GO" id="GO:0016747">
    <property type="term" value="F:acyltransferase activity, transferring groups other than amino-acyl groups"/>
    <property type="evidence" value="ECO:0007669"/>
    <property type="project" value="InterPro"/>
</dbReference>